<accession>A0A9Q1BM78</accession>
<dbReference type="PANTHER" id="PTHR46954">
    <property type="entry name" value="C2H2-TYPE DOMAIN-CONTAINING PROTEIN"/>
    <property type="match status" value="1"/>
</dbReference>
<dbReference type="AlphaFoldDB" id="A0A9Q1BM78"/>
<dbReference type="OrthoDB" id="10064694at2759"/>
<dbReference type="Proteomes" id="UP001152320">
    <property type="component" value="Chromosome 14"/>
</dbReference>
<dbReference type="EMBL" id="JAIZAY010000014">
    <property type="protein sequence ID" value="KAJ8029124.1"/>
    <property type="molecule type" value="Genomic_DNA"/>
</dbReference>
<protein>
    <recommendedName>
        <fullName evidence="3">C2H2-type domain-containing protein</fullName>
    </recommendedName>
</protein>
<dbReference type="PANTHER" id="PTHR46954:SF1">
    <property type="entry name" value="C2H2-TYPE DOMAIN-CONTAINING PROTEIN"/>
    <property type="match status" value="1"/>
</dbReference>
<sequence>MALEYDESSCDTIFDDTLDIFTVEDDEKIRVDVPVVIIPSPKKRVCTNNEPRTGAGRPALQTKYPDLVPSVNNFVRQHGFSAQQRRRSSVGNCGVSLKQIQKHVKENLPEVGIVHTSTLLRLTVPPNRRQSSAKRYSRSVEAKVPAKKNCVRKQNTDSHYLASRVKYRVEFAMQNEQFFSVMSCDTMNKINVGTLAVSRYHQHQRLFPLDDGPNYLDHDFPAGAGYKITPVGHMLLQRKSDENIFAYDELGRLHYRFPRTGPAYIVNRSQKFHALTIETHINDLVPLLHDQVGKDKTMCLLIVDGGPDWNQRSWSVILYMARLFKLCNLDFLCSTSYAPGHSAYNPIEHLWSPLSKTLTGITFPDRLPGETPPSQQTNLSAVEKKAKEAKEAKVFDVAIDSLNALWDGKDFDGFPITSKGQKCLEQSSPFCDYDIIHDLLKHARKATERPDVVEDFAFAMTHGDRRSGEFSLMKCDSEACSYCTAHPPSEAVKKVLNEVRIHGGLPSPSFDPDHPTHYKTYLDAMKCDFEKPDIGLVKHREKGLGSCPVCPAYVFLSLADKVQHTRLLHSKSR</sequence>
<reference evidence="1" key="1">
    <citation type="submission" date="2021-10" db="EMBL/GenBank/DDBJ databases">
        <title>Tropical sea cucumber genome reveals ecological adaptation and Cuvierian tubules defense mechanism.</title>
        <authorList>
            <person name="Chen T."/>
        </authorList>
    </citation>
    <scope>NUCLEOTIDE SEQUENCE</scope>
    <source>
        <strain evidence="1">Nanhai2018</strain>
        <tissue evidence="1">Muscle</tissue>
    </source>
</reference>
<keyword evidence="2" id="KW-1185">Reference proteome</keyword>
<evidence type="ECO:0000313" key="1">
    <source>
        <dbReference type="EMBL" id="KAJ8029124.1"/>
    </source>
</evidence>
<gene>
    <name evidence="1" type="ORF">HOLleu_28451</name>
</gene>
<evidence type="ECO:0008006" key="3">
    <source>
        <dbReference type="Google" id="ProtNLM"/>
    </source>
</evidence>
<proteinExistence type="predicted"/>
<organism evidence="1 2">
    <name type="scientific">Holothuria leucospilota</name>
    <name type="common">Black long sea cucumber</name>
    <name type="synonym">Mertensiothuria leucospilota</name>
    <dbReference type="NCBI Taxonomy" id="206669"/>
    <lineage>
        <taxon>Eukaryota</taxon>
        <taxon>Metazoa</taxon>
        <taxon>Echinodermata</taxon>
        <taxon>Eleutherozoa</taxon>
        <taxon>Echinozoa</taxon>
        <taxon>Holothuroidea</taxon>
        <taxon>Aspidochirotacea</taxon>
        <taxon>Aspidochirotida</taxon>
        <taxon>Holothuriidae</taxon>
        <taxon>Holothuria</taxon>
    </lineage>
</organism>
<evidence type="ECO:0000313" key="2">
    <source>
        <dbReference type="Proteomes" id="UP001152320"/>
    </source>
</evidence>
<name>A0A9Q1BM78_HOLLE</name>
<comment type="caution">
    <text evidence="1">The sequence shown here is derived from an EMBL/GenBank/DDBJ whole genome shotgun (WGS) entry which is preliminary data.</text>
</comment>